<name>A0AAN8SU66_SOLBU</name>
<protein>
    <submittedName>
        <fullName evidence="2">Uncharacterized protein</fullName>
    </submittedName>
</protein>
<feature type="region of interest" description="Disordered" evidence="1">
    <location>
        <begin position="1"/>
        <end position="23"/>
    </location>
</feature>
<dbReference type="AlphaFoldDB" id="A0AAN8SU66"/>
<comment type="caution">
    <text evidence="2">The sequence shown here is derived from an EMBL/GenBank/DDBJ whole genome shotgun (WGS) entry which is preliminary data.</text>
</comment>
<organism evidence="2 3">
    <name type="scientific">Solanum bulbocastanum</name>
    <name type="common">Wild potato</name>
    <dbReference type="NCBI Taxonomy" id="147425"/>
    <lineage>
        <taxon>Eukaryota</taxon>
        <taxon>Viridiplantae</taxon>
        <taxon>Streptophyta</taxon>
        <taxon>Embryophyta</taxon>
        <taxon>Tracheophyta</taxon>
        <taxon>Spermatophyta</taxon>
        <taxon>Magnoliopsida</taxon>
        <taxon>eudicotyledons</taxon>
        <taxon>Gunneridae</taxon>
        <taxon>Pentapetalae</taxon>
        <taxon>asterids</taxon>
        <taxon>lamiids</taxon>
        <taxon>Solanales</taxon>
        <taxon>Solanaceae</taxon>
        <taxon>Solanoideae</taxon>
        <taxon>Solaneae</taxon>
        <taxon>Solanum</taxon>
    </lineage>
</organism>
<dbReference type="Proteomes" id="UP001371456">
    <property type="component" value="Unassembled WGS sequence"/>
</dbReference>
<keyword evidence="3" id="KW-1185">Reference proteome</keyword>
<sequence>MLLADDGQRSPWPRPRPFGRGRGHAARGVAEECYLVDPASSHMLVSKIKPCMWGQRCWRQTEATAGGRHGRPVGLVGVLRGRLMACMACPCYAVGRLQKHADDGLWGDRVPLRAFISTGLYAFGVETAVLSGERRVLELLLRLTLGAARPGHVRPCTARRYRWGGRGRCPRRNFSLPPTPLR</sequence>
<evidence type="ECO:0000256" key="1">
    <source>
        <dbReference type="SAM" id="MobiDB-lite"/>
    </source>
</evidence>
<proteinExistence type="predicted"/>
<accession>A0AAN8SU66</accession>
<dbReference type="EMBL" id="JBANQN010000074">
    <property type="protein sequence ID" value="KAK6772298.1"/>
    <property type="molecule type" value="Genomic_DNA"/>
</dbReference>
<evidence type="ECO:0000313" key="3">
    <source>
        <dbReference type="Proteomes" id="UP001371456"/>
    </source>
</evidence>
<gene>
    <name evidence="2" type="ORF">RDI58_030454</name>
</gene>
<evidence type="ECO:0000313" key="2">
    <source>
        <dbReference type="EMBL" id="KAK6772298.1"/>
    </source>
</evidence>
<reference evidence="2 3" key="1">
    <citation type="submission" date="2024-02" db="EMBL/GenBank/DDBJ databases">
        <title>de novo genome assembly of Solanum bulbocastanum strain 11H21.</title>
        <authorList>
            <person name="Hosaka A.J."/>
        </authorList>
    </citation>
    <scope>NUCLEOTIDE SEQUENCE [LARGE SCALE GENOMIC DNA]</scope>
    <source>
        <tissue evidence="2">Young leaves</tissue>
    </source>
</reference>